<feature type="transmembrane region" description="Helical" evidence="1">
    <location>
        <begin position="154"/>
        <end position="171"/>
    </location>
</feature>
<comment type="caution">
    <text evidence="3">The sequence shown here is derived from an EMBL/GenBank/DDBJ whole genome shotgun (WGS) entry which is preliminary data.</text>
</comment>
<dbReference type="EMBL" id="LBPI01000019">
    <property type="protein sequence ID" value="KKP54387.1"/>
    <property type="molecule type" value="Genomic_DNA"/>
</dbReference>
<evidence type="ECO:0000256" key="1">
    <source>
        <dbReference type="SAM" id="Phobius"/>
    </source>
</evidence>
<reference evidence="3 4" key="1">
    <citation type="journal article" date="2015" name="Nature">
        <title>rRNA introns, odd ribosomes, and small enigmatic genomes across a large radiation of phyla.</title>
        <authorList>
            <person name="Brown C.T."/>
            <person name="Hug L.A."/>
            <person name="Thomas B.C."/>
            <person name="Sharon I."/>
            <person name="Castelle C.J."/>
            <person name="Singh A."/>
            <person name="Wilkins M.J."/>
            <person name="Williams K.H."/>
            <person name="Banfield J.F."/>
        </authorList>
    </citation>
    <scope>NUCLEOTIDE SEQUENCE [LARGE SCALE GENOMIC DNA]</scope>
</reference>
<name>A0A0G0DGC4_9BACT</name>
<feature type="signal peptide" evidence="2">
    <location>
        <begin position="1"/>
        <end position="23"/>
    </location>
</feature>
<proteinExistence type="predicted"/>
<evidence type="ECO:0000313" key="4">
    <source>
        <dbReference type="Proteomes" id="UP000034488"/>
    </source>
</evidence>
<sequence length="179" mass="19944">MKKALTLSMVFFLMFTSLSHAFAQQTVLPPQILNVARNNDPITIFEGNKIYGLSGDAIRIGGSAKPGDKITVYVADREYPANLDQFNNWFVLFSITNFTEEQYSIEGKATNNGIDSEKVELLTLIVGEEPTSVEQAKQDTENIDSKKNIDPRNVIIAILTVLILIAGWLLLSPKIIKRK</sequence>
<keyword evidence="1" id="KW-0812">Transmembrane</keyword>
<dbReference type="Proteomes" id="UP000034488">
    <property type="component" value="Unassembled WGS sequence"/>
</dbReference>
<organism evidence="3 4">
    <name type="scientific">candidate division WS6 bacterium GW2011_GWB1_33_6</name>
    <dbReference type="NCBI Taxonomy" id="1619088"/>
    <lineage>
        <taxon>Bacteria</taxon>
        <taxon>Candidatus Dojkabacteria</taxon>
    </lineage>
</organism>
<protein>
    <submittedName>
        <fullName evidence="3">Uncharacterized protein</fullName>
    </submittedName>
</protein>
<feature type="chain" id="PRO_5002531625" evidence="2">
    <location>
        <begin position="24"/>
        <end position="179"/>
    </location>
</feature>
<keyword evidence="2" id="KW-0732">Signal</keyword>
<evidence type="ECO:0000256" key="2">
    <source>
        <dbReference type="SAM" id="SignalP"/>
    </source>
</evidence>
<evidence type="ECO:0000313" key="3">
    <source>
        <dbReference type="EMBL" id="KKP54387.1"/>
    </source>
</evidence>
<keyword evidence="1" id="KW-0472">Membrane</keyword>
<accession>A0A0G0DGC4</accession>
<dbReference type="AlphaFoldDB" id="A0A0G0DGC4"/>
<gene>
    <name evidence="3" type="ORF">UR47_C0019G0003</name>
</gene>
<keyword evidence="1" id="KW-1133">Transmembrane helix</keyword>